<keyword evidence="3" id="KW-1185">Reference proteome</keyword>
<feature type="region of interest" description="Disordered" evidence="1">
    <location>
        <begin position="1"/>
        <end position="48"/>
    </location>
</feature>
<sequence>MSSHGGSSRSRRSDKGKSIALDDDANVHPIGLSQGNTPSVGDYNPNRIEIDEDWSDTDIDRCYRAAAAFAGEDVPPIEEEDELPPPRNPRTRSRATTELKSDIFKKHFQKIEIPPPANEPQPEDGKKRKRRYRVTCNYCTSSYQFLEGGGYGNMHNHLNNKHPDKVGIDRTQTQLQGGQQRVGKMDEYGTPRTTAFRISSPIDWVNHSIDWSLSKSTGETESLWNVFGAKAVDRPLLSRSTDSGWRFPPKPNRRFEPPEHMYISKRGVDFRGSINIGEPSILKAIPRGKNSMSIDSPGEEED</sequence>
<dbReference type="OrthoDB" id="1641943at2759"/>
<dbReference type="Proteomes" id="UP000653305">
    <property type="component" value="Unassembled WGS sequence"/>
</dbReference>
<organism evidence="2 3">
    <name type="scientific">Phtheirospermum japonicum</name>
    <dbReference type="NCBI Taxonomy" id="374723"/>
    <lineage>
        <taxon>Eukaryota</taxon>
        <taxon>Viridiplantae</taxon>
        <taxon>Streptophyta</taxon>
        <taxon>Embryophyta</taxon>
        <taxon>Tracheophyta</taxon>
        <taxon>Spermatophyta</taxon>
        <taxon>Magnoliopsida</taxon>
        <taxon>eudicotyledons</taxon>
        <taxon>Gunneridae</taxon>
        <taxon>Pentapetalae</taxon>
        <taxon>asterids</taxon>
        <taxon>lamiids</taxon>
        <taxon>Lamiales</taxon>
        <taxon>Orobanchaceae</taxon>
        <taxon>Orobanchaceae incertae sedis</taxon>
        <taxon>Phtheirospermum</taxon>
    </lineage>
</organism>
<protein>
    <recommendedName>
        <fullName evidence="4">BED-type domain-containing protein</fullName>
    </recommendedName>
</protein>
<evidence type="ECO:0000313" key="3">
    <source>
        <dbReference type="Proteomes" id="UP000653305"/>
    </source>
</evidence>
<comment type="caution">
    <text evidence="2">The sequence shown here is derived from an EMBL/GenBank/DDBJ whole genome shotgun (WGS) entry which is preliminary data.</text>
</comment>
<proteinExistence type="predicted"/>
<evidence type="ECO:0000256" key="1">
    <source>
        <dbReference type="SAM" id="MobiDB-lite"/>
    </source>
</evidence>
<feature type="region of interest" description="Disordered" evidence="1">
    <location>
        <begin position="70"/>
        <end position="129"/>
    </location>
</feature>
<reference evidence="2" key="1">
    <citation type="submission" date="2020-07" db="EMBL/GenBank/DDBJ databases">
        <title>Ethylene signaling mediates host invasion by parasitic plants.</title>
        <authorList>
            <person name="Yoshida S."/>
        </authorList>
    </citation>
    <scope>NUCLEOTIDE SEQUENCE</scope>
    <source>
        <strain evidence="2">Okayama</strain>
    </source>
</reference>
<accession>A0A830C2A3</accession>
<evidence type="ECO:0008006" key="4">
    <source>
        <dbReference type="Google" id="ProtNLM"/>
    </source>
</evidence>
<feature type="compositionally biased region" description="Basic and acidic residues" evidence="1">
    <location>
        <begin position="95"/>
        <end position="105"/>
    </location>
</feature>
<evidence type="ECO:0000313" key="2">
    <source>
        <dbReference type="EMBL" id="GFP89515.1"/>
    </source>
</evidence>
<gene>
    <name evidence="2" type="ORF">PHJA_001095100</name>
</gene>
<name>A0A830C2A3_9LAMI</name>
<dbReference type="AlphaFoldDB" id="A0A830C2A3"/>
<dbReference type="EMBL" id="BMAC01000193">
    <property type="protein sequence ID" value="GFP89515.1"/>
    <property type="molecule type" value="Genomic_DNA"/>
</dbReference>